<feature type="transmembrane region" description="Helical" evidence="1">
    <location>
        <begin position="391"/>
        <end position="411"/>
    </location>
</feature>
<keyword evidence="1" id="KW-0812">Transmembrane</keyword>
<dbReference type="OrthoDB" id="2281623at2"/>
<feature type="transmembrane region" description="Helical" evidence="1">
    <location>
        <begin position="263"/>
        <end position="284"/>
    </location>
</feature>
<evidence type="ECO:0000256" key="1">
    <source>
        <dbReference type="SAM" id="Phobius"/>
    </source>
</evidence>
<dbReference type="RefSeq" id="WP_056981204.1">
    <property type="nucleotide sequence ID" value="NZ_BKAM01000033.1"/>
</dbReference>
<dbReference type="STRING" id="1423795.FD12_GL002476"/>
<feature type="transmembrane region" description="Helical" evidence="1">
    <location>
        <begin position="471"/>
        <end position="491"/>
    </location>
</feature>
<feature type="transmembrane region" description="Helical" evidence="1">
    <location>
        <begin position="417"/>
        <end position="436"/>
    </location>
</feature>
<gene>
    <name evidence="2" type="ORF">LRA02_16520</name>
</gene>
<keyword evidence="1" id="KW-0472">Membrane</keyword>
<dbReference type="EMBL" id="BKAM01000033">
    <property type="protein sequence ID" value="GEP72784.1"/>
    <property type="molecule type" value="Genomic_DNA"/>
</dbReference>
<protein>
    <submittedName>
        <fullName evidence="2">ABC transporter permease</fullName>
    </submittedName>
</protein>
<name>A0A512PNM1_9LACO</name>
<proteinExistence type="predicted"/>
<dbReference type="Proteomes" id="UP000321569">
    <property type="component" value="Unassembled WGS sequence"/>
</dbReference>
<reference evidence="2 3" key="1">
    <citation type="submission" date="2019-07" db="EMBL/GenBank/DDBJ databases">
        <title>Whole genome shotgun sequence of Lactobacillus rapi NBRC 109618.</title>
        <authorList>
            <person name="Hosoyama A."/>
            <person name="Uohara A."/>
            <person name="Ohji S."/>
            <person name="Ichikawa N."/>
        </authorList>
    </citation>
    <scope>NUCLEOTIDE SEQUENCE [LARGE SCALE GENOMIC DNA]</scope>
    <source>
        <strain evidence="2 3">NBRC 109618</strain>
    </source>
</reference>
<feature type="transmembrane region" description="Helical" evidence="1">
    <location>
        <begin position="173"/>
        <end position="192"/>
    </location>
</feature>
<sequence length="503" mass="55879">MKASFQATFREKSRHMSFVALCIGLLFSVVLMIPNGSGVMRAIIINPATYAQANNASWSAISVAFMMGFFLPLIGAAFLRNAIRLDRDNGTMTLFLTSRFARFKYTAGKFFSNLCLMLIFWGIVLTFSLIGTLVKYQGNGFNLVQFFLPFLILLPGIIFVSALTLVTETLPGLRGRIGTAAVIIFLVLLYTSDANFQQAPSPIQHIFNVSGTDYLITNIKQAVMQSSGHQLTLLKIIGASTSTQYTGHQNLVFSPLRLTETDLLAMGTLILISCGLVYVAGLLLERRPLTPLKLIHWKVHLPVNILKAGSQSQFYLSFRLLTGGVTNYWLSIILLIWLWNWLTPYQGLTQFAFPILFLTAMPLFAELGAGEVQSGVYQWLQTLPNGHRRQTVREILIGSALSVALALPALIKAPTLMVSLALLVWSLQLPVLAQLLGRLTASKRPIQLLMVVFFYLYLNGAPLLSFNQTELVLPTLIYLIILIFALVLLLIPKISFGRKYANY</sequence>
<dbReference type="AlphaFoldDB" id="A0A512PNM1"/>
<evidence type="ECO:0000313" key="3">
    <source>
        <dbReference type="Proteomes" id="UP000321569"/>
    </source>
</evidence>
<comment type="caution">
    <text evidence="2">The sequence shown here is derived from an EMBL/GenBank/DDBJ whole genome shotgun (WGS) entry which is preliminary data.</text>
</comment>
<feature type="transmembrane region" description="Helical" evidence="1">
    <location>
        <begin position="351"/>
        <end position="370"/>
    </location>
</feature>
<feature type="transmembrane region" description="Helical" evidence="1">
    <location>
        <begin position="146"/>
        <end position="166"/>
    </location>
</feature>
<organism evidence="2 3">
    <name type="scientific">Lentilactobacillus rapi</name>
    <dbReference type="NCBI Taxonomy" id="481723"/>
    <lineage>
        <taxon>Bacteria</taxon>
        <taxon>Bacillati</taxon>
        <taxon>Bacillota</taxon>
        <taxon>Bacilli</taxon>
        <taxon>Lactobacillales</taxon>
        <taxon>Lactobacillaceae</taxon>
        <taxon>Lentilactobacillus</taxon>
    </lineage>
</organism>
<evidence type="ECO:0000313" key="2">
    <source>
        <dbReference type="EMBL" id="GEP72784.1"/>
    </source>
</evidence>
<feature type="transmembrane region" description="Helical" evidence="1">
    <location>
        <begin position="316"/>
        <end position="339"/>
    </location>
</feature>
<feature type="transmembrane region" description="Helical" evidence="1">
    <location>
        <begin position="110"/>
        <end position="134"/>
    </location>
</feature>
<accession>A0A512PNM1</accession>
<feature type="transmembrane region" description="Helical" evidence="1">
    <location>
        <begin position="448"/>
        <end position="465"/>
    </location>
</feature>
<feature type="transmembrane region" description="Helical" evidence="1">
    <location>
        <begin position="57"/>
        <end position="79"/>
    </location>
</feature>
<keyword evidence="1" id="KW-1133">Transmembrane helix</keyword>